<dbReference type="InterPro" id="IPR051222">
    <property type="entry name" value="PPR/CCM1_RNA-binding"/>
</dbReference>
<evidence type="ECO:0008006" key="6">
    <source>
        <dbReference type="Google" id="ProtNLM"/>
    </source>
</evidence>
<dbReference type="AlphaFoldDB" id="A0AAV9XD27"/>
<dbReference type="InterPro" id="IPR002885">
    <property type="entry name" value="PPR_rpt"/>
</dbReference>
<evidence type="ECO:0000313" key="4">
    <source>
        <dbReference type="EMBL" id="KAK6538927.1"/>
    </source>
</evidence>
<feature type="region of interest" description="Disordered" evidence="3">
    <location>
        <begin position="39"/>
        <end position="120"/>
    </location>
</feature>
<feature type="repeat" description="PPR" evidence="2">
    <location>
        <begin position="174"/>
        <end position="208"/>
    </location>
</feature>
<dbReference type="Gene3D" id="1.25.40.10">
    <property type="entry name" value="Tetratricopeptide repeat domain"/>
    <property type="match status" value="2"/>
</dbReference>
<evidence type="ECO:0000256" key="3">
    <source>
        <dbReference type="SAM" id="MobiDB-lite"/>
    </source>
</evidence>
<name>A0AAV9XD27_9PEZI</name>
<gene>
    <name evidence="4" type="ORF">TWF694_010479</name>
</gene>
<feature type="compositionally biased region" description="Acidic residues" evidence="3">
    <location>
        <begin position="431"/>
        <end position="442"/>
    </location>
</feature>
<dbReference type="Proteomes" id="UP001365542">
    <property type="component" value="Unassembled WGS sequence"/>
</dbReference>
<dbReference type="PANTHER" id="PTHR47942">
    <property type="entry name" value="TETRATRICOPEPTIDE REPEAT (TPR)-LIKE SUPERFAMILY PROTEIN-RELATED"/>
    <property type="match status" value="1"/>
</dbReference>
<feature type="region of interest" description="Disordered" evidence="3">
    <location>
        <begin position="381"/>
        <end position="403"/>
    </location>
</feature>
<reference evidence="4 5" key="1">
    <citation type="submission" date="2019-10" db="EMBL/GenBank/DDBJ databases">
        <authorList>
            <person name="Palmer J.M."/>
        </authorList>
    </citation>
    <scope>NUCLEOTIDE SEQUENCE [LARGE SCALE GENOMIC DNA]</scope>
    <source>
        <strain evidence="4 5">TWF694</strain>
    </source>
</reference>
<dbReference type="EMBL" id="JAVHJO010000007">
    <property type="protein sequence ID" value="KAK6538927.1"/>
    <property type="molecule type" value="Genomic_DNA"/>
</dbReference>
<dbReference type="NCBIfam" id="TIGR00756">
    <property type="entry name" value="PPR"/>
    <property type="match status" value="1"/>
</dbReference>
<dbReference type="InterPro" id="IPR011990">
    <property type="entry name" value="TPR-like_helical_dom_sf"/>
</dbReference>
<feature type="region of interest" description="Disordered" evidence="3">
    <location>
        <begin position="764"/>
        <end position="807"/>
    </location>
</feature>
<feature type="region of interest" description="Disordered" evidence="3">
    <location>
        <begin position="425"/>
        <end position="450"/>
    </location>
</feature>
<comment type="caution">
    <text evidence="4">The sequence shown here is derived from an EMBL/GenBank/DDBJ whole genome shotgun (WGS) entry which is preliminary data.</text>
</comment>
<proteinExistence type="predicted"/>
<protein>
    <recommendedName>
        <fullName evidence="6">Pentatricopeptide repeat protein</fullName>
    </recommendedName>
</protein>
<dbReference type="PANTHER" id="PTHR47942:SF105">
    <property type="entry name" value="ATPASE EXPRESSION PROTEIN 3"/>
    <property type="match status" value="1"/>
</dbReference>
<keyword evidence="1" id="KW-0677">Repeat</keyword>
<organism evidence="4 5">
    <name type="scientific">Orbilia ellipsospora</name>
    <dbReference type="NCBI Taxonomy" id="2528407"/>
    <lineage>
        <taxon>Eukaryota</taxon>
        <taxon>Fungi</taxon>
        <taxon>Dikarya</taxon>
        <taxon>Ascomycota</taxon>
        <taxon>Pezizomycotina</taxon>
        <taxon>Orbiliomycetes</taxon>
        <taxon>Orbiliales</taxon>
        <taxon>Orbiliaceae</taxon>
        <taxon>Orbilia</taxon>
    </lineage>
</organism>
<feature type="compositionally biased region" description="Basic and acidic residues" evidence="3">
    <location>
        <begin position="383"/>
        <end position="403"/>
    </location>
</feature>
<accession>A0AAV9XD27</accession>
<dbReference type="Pfam" id="PF13041">
    <property type="entry name" value="PPR_2"/>
    <property type="match status" value="1"/>
</dbReference>
<keyword evidence="5" id="KW-1185">Reference proteome</keyword>
<evidence type="ECO:0000256" key="1">
    <source>
        <dbReference type="ARBA" id="ARBA00022737"/>
    </source>
</evidence>
<sequence length="807" mass="89652">MQCPRCLVRAYGAVLASHGYPNPPTTINQLIARRHITSGTRGRGAIRRPSPSFSSPPSTAVDKRGKLLTRGGSKSLDERRYNLARSQSRSAVHTEDVESHNDDRGGSSRSGRGGKSLSTLTDDKEFRVRFESKKMDPAKIAATIQKALDGTNKEHEEGVDMLRELTSRFGRTDLVVAWNHVIEWKLKRGNVSTAMKMYNEMKKRGTKPDSYTYLRILNGLAENAAAPGALGRALTVYYSMTAPTSTVKPSIIHTNAALKVCAHAKDVDAMWDIAERIPDRGRGQADATTYTTLLNGIRNSIDGVPDRAINEGRELWENILLKWQAGTVPMDEGLGCAMARLLLKSARPEDWDEVLSLCQDVFGLPRLIPKMGTKARTLLPLKDGAESRRKKEPVDQAKEVEDMKEMTSNLKDSIGTAIKSVGGDKGAIEEQSSEVAEEEEEPSLGLIPGEPDATTALITSEIPAEKPPVGNNALSLIMETCLSLRAYDTAQNYWDLITDSYNVVPDRDNYHARMRILSMQSDSGGCVALVKEMAANNITLNPNLFYIALNGCRRAGSIIAFNDAYKLVDLMQNHNVEVLSKTVIAFVRVATVTEDVEVMKRAWMRLHPGFFSIHKLIDPTDKSVDRISKDLECCLELVSLTDAILGRMYQHKLDRVDKEFADQVTNSRGKIQRYVNEYFNKDTKGNTAKPPLMGKIHSYRGSKKIDGGDSRGKLAVSSDVVGRWQKLGIDKLKETMKLGEGEELGPGEVSLKGLNFRPKRNSVTEAAGVRGDSPRLKRFLNNKATDYTAHYRPNKEKKRRDRERSFR</sequence>
<feature type="compositionally biased region" description="Low complexity" evidence="3">
    <location>
        <begin position="49"/>
        <end position="58"/>
    </location>
</feature>
<evidence type="ECO:0000256" key="2">
    <source>
        <dbReference type="PROSITE-ProRule" id="PRU00708"/>
    </source>
</evidence>
<dbReference type="PROSITE" id="PS51375">
    <property type="entry name" value="PPR"/>
    <property type="match status" value="1"/>
</dbReference>
<evidence type="ECO:0000313" key="5">
    <source>
        <dbReference type="Proteomes" id="UP001365542"/>
    </source>
</evidence>
<feature type="compositionally biased region" description="Basic and acidic residues" evidence="3">
    <location>
        <begin position="92"/>
        <end position="106"/>
    </location>
</feature>